<protein>
    <recommendedName>
        <fullName evidence="1">Heme-binding protein Shr-like Hb-interacting domain-containing protein</fullName>
    </recommendedName>
</protein>
<dbReference type="Pfam" id="PF07550">
    <property type="entry name" value="Shr-like_HID"/>
    <property type="match status" value="1"/>
</dbReference>
<evidence type="ECO:0000259" key="1">
    <source>
        <dbReference type="Pfam" id="PF07550"/>
    </source>
</evidence>
<proteinExistence type="predicted"/>
<dbReference type="EMBL" id="CP098755">
    <property type="protein sequence ID" value="USG68144.1"/>
    <property type="molecule type" value="Genomic_DNA"/>
</dbReference>
<dbReference type="InterPro" id="IPR011432">
    <property type="entry name" value="Shr-like_HID"/>
</dbReference>
<feature type="domain" description="Heme-binding protein Shr-like Hb-interacting" evidence="1">
    <location>
        <begin position="62"/>
        <end position="131"/>
    </location>
</feature>
<reference evidence="2" key="1">
    <citation type="submission" date="2022-06" db="EMBL/GenBank/DDBJ databases">
        <title>Genome sequencing of Brevibacillus sp. BB3-R1.</title>
        <authorList>
            <person name="Heo J."/>
            <person name="Lee D."/>
            <person name="Won M."/>
            <person name="Han B.-H."/>
            <person name="Hong S.-B."/>
            <person name="Kwon S.-W."/>
        </authorList>
    </citation>
    <scope>NUCLEOTIDE SEQUENCE</scope>
    <source>
        <strain evidence="2">BB3-R1</strain>
    </source>
</reference>
<keyword evidence="3" id="KW-1185">Reference proteome</keyword>
<organism evidence="2 3">
    <name type="scientific">Brevibacillus ruminantium</name>
    <dbReference type="NCBI Taxonomy" id="2950604"/>
    <lineage>
        <taxon>Bacteria</taxon>
        <taxon>Bacillati</taxon>
        <taxon>Bacillota</taxon>
        <taxon>Bacilli</taxon>
        <taxon>Bacillales</taxon>
        <taxon>Paenibacillaceae</taxon>
        <taxon>Brevibacillus</taxon>
    </lineage>
</organism>
<evidence type="ECO:0000313" key="3">
    <source>
        <dbReference type="Proteomes" id="UP001056500"/>
    </source>
</evidence>
<gene>
    <name evidence="2" type="ORF">NDK47_13030</name>
</gene>
<name>A0ABY4WN85_9BACL</name>
<accession>A0ABY4WN85</accession>
<dbReference type="Proteomes" id="UP001056500">
    <property type="component" value="Chromosome"/>
</dbReference>
<dbReference type="RefSeq" id="WP_251875538.1">
    <property type="nucleotide sequence ID" value="NZ_CP098755.1"/>
</dbReference>
<sequence length="134" mass="15209">MSDDITTTDQGKVTITQRGYVYDPGMYEFVIYAAGYNVALVNIEVPVPKAPPALSGKVLDERKFEITFEDDPEWRESITDVYDKTSGWWLGTSRVNKTENGKIILDVGKINKPEYEFSIEADGYEYVVVRIIVD</sequence>
<evidence type="ECO:0000313" key="2">
    <source>
        <dbReference type="EMBL" id="USG68144.1"/>
    </source>
</evidence>